<dbReference type="Proteomes" id="UP001296873">
    <property type="component" value="Unassembled WGS sequence"/>
</dbReference>
<keyword evidence="18" id="KW-1185">Reference proteome</keyword>
<keyword evidence="5 15" id="KW-0288">FMN</keyword>
<evidence type="ECO:0000259" key="16">
    <source>
        <dbReference type="SMART" id="SM00904"/>
    </source>
</evidence>
<accession>A0ABS1DCD2</accession>
<keyword evidence="8 15" id="KW-0547">Nucleotide-binding</keyword>
<dbReference type="InterPro" id="IPR014729">
    <property type="entry name" value="Rossmann-like_a/b/a_fold"/>
</dbReference>
<evidence type="ECO:0000256" key="7">
    <source>
        <dbReference type="ARBA" id="ARBA00022695"/>
    </source>
</evidence>
<dbReference type="CDD" id="cd02064">
    <property type="entry name" value="FAD_synthetase_N"/>
    <property type="match status" value="1"/>
</dbReference>
<name>A0ABS1DCD2_9PROT</name>
<proteinExistence type="inferred from homology"/>
<evidence type="ECO:0000256" key="1">
    <source>
        <dbReference type="ARBA" id="ARBA00002121"/>
    </source>
</evidence>
<evidence type="ECO:0000256" key="13">
    <source>
        <dbReference type="ARBA" id="ARBA00047880"/>
    </source>
</evidence>
<dbReference type="Gene3D" id="3.40.50.620">
    <property type="entry name" value="HUPs"/>
    <property type="match status" value="1"/>
</dbReference>
<dbReference type="EMBL" id="NRRL01000017">
    <property type="protein sequence ID" value="MBK1668128.1"/>
    <property type="molecule type" value="Genomic_DNA"/>
</dbReference>
<comment type="pathway">
    <text evidence="2 15">Cofactor biosynthesis; FAD biosynthesis; FAD from FMN: step 1/1.</text>
</comment>
<evidence type="ECO:0000256" key="12">
    <source>
        <dbReference type="ARBA" id="ARBA00023268"/>
    </source>
</evidence>
<dbReference type="NCBIfam" id="NF004159">
    <property type="entry name" value="PRK05627.1-2"/>
    <property type="match status" value="1"/>
</dbReference>
<sequence length="323" mass="35799">MDVYRHTHDLPDPARGGVVAIGNFDGLHRGHRGVLAEARARARALGVPCNVMTFEPHPRRLFKPDQPPFRLSALRTKLRLMEALGIDNVFVLQFDWEFAKITAEAFVTDLLGRDLQARHVVIGRGFRYGHKRQGDVDLLARIGESQGFGVSALDPVLDEHGDTISSSRVRACLQAGEVREALRLLGRPWEVEGRVEHGAKRGREIGFPTANVPLGEYLEPMHGIYAVRAGVDSGPDTFWMDGAGYVGTRPSVQGHNVLLEVSLFDVQPDLYNKHLRVQLIEFLRGDHNFDSMQALSLQIAEDCRQARKVLEAEPAVAIDHAGG</sequence>
<keyword evidence="9 15" id="KW-0418">Kinase</keyword>
<evidence type="ECO:0000256" key="6">
    <source>
        <dbReference type="ARBA" id="ARBA00022679"/>
    </source>
</evidence>
<protein>
    <recommendedName>
        <fullName evidence="15">Riboflavin biosynthesis protein</fullName>
    </recommendedName>
    <domain>
        <recommendedName>
            <fullName evidence="15">Riboflavin kinase</fullName>
            <ecNumber evidence="15">2.7.1.26</ecNumber>
        </recommendedName>
        <alternativeName>
            <fullName evidence="15">Flavokinase</fullName>
        </alternativeName>
    </domain>
    <domain>
        <recommendedName>
            <fullName evidence="15">FMN adenylyltransferase</fullName>
            <ecNumber evidence="15">2.7.7.2</ecNumber>
        </recommendedName>
        <alternativeName>
            <fullName evidence="15">FAD pyrophosphorylase</fullName>
        </alternativeName>
        <alternativeName>
            <fullName evidence="15">FAD synthase</fullName>
        </alternativeName>
    </domain>
</protein>
<dbReference type="InterPro" id="IPR023465">
    <property type="entry name" value="Riboflavin_kinase_dom_sf"/>
</dbReference>
<dbReference type="InterPro" id="IPR023468">
    <property type="entry name" value="Riboflavin_kinase"/>
</dbReference>
<comment type="similarity">
    <text evidence="15">Belongs to the ribF family.</text>
</comment>
<dbReference type="Pfam" id="PF06574">
    <property type="entry name" value="FAD_syn"/>
    <property type="match status" value="1"/>
</dbReference>
<comment type="catalytic activity">
    <reaction evidence="13 15">
        <text>riboflavin + ATP = FMN + ADP + H(+)</text>
        <dbReference type="Rhea" id="RHEA:14357"/>
        <dbReference type="ChEBI" id="CHEBI:15378"/>
        <dbReference type="ChEBI" id="CHEBI:30616"/>
        <dbReference type="ChEBI" id="CHEBI:57986"/>
        <dbReference type="ChEBI" id="CHEBI:58210"/>
        <dbReference type="ChEBI" id="CHEBI:456216"/>
        <dbReference type="EC" id="2.7.1.26"/>
    </reaction>
</comment>
<comment type="caution">
    <text evidence="17">The sequence shown here is derived from an EMBL/GenBank/DDBJ whole genome shotgun (WGS) entry which is preliminary data.</text>
</comment>
<keyword evidence="4 15" id="KW-0285">Flavoprotein</keyword>
<dbReference type="EC" id="2.7.7.2" evidence="15"/>
<evidence type="ECO:0000256" key="3">
    <source>
        <dbReference type="ARBA" id="ARBA00005201"/>
    </source>
</evidence>
<dbReference type="PANTHER" id="PTHR22749:SF6">
    <property type="entry name" value="RIBOFLAVIN KINASE"/>
    <property type="match status" value="1"/>
</dbReference>
<dbReference type="SUPFAM" id="SSF52374">
    <property type="entry name" value="Nucleotidylyl transferase"/>
    <property type="match status" value="1"/>
</dbReference>
<dbReference type="NCBIfam" id="TIGR00083">
    <property type="entry name" value="ribF"/>
    <property type="match status" value="1"/>
</dbReference>
<dbReference type="SUPFAM" id="SSF82114">
    <property type="entry name" value="Riboflavin kinase-like"/>
    <property type="match status" value="1"/>
</dbReference>
<dbReference type="PIRSF" id="PIRSF004491">
    <property type="entry name" value="FAD_Synth"/>
    <property type="match status" value="1"/>
</dbReference>
<keyword evidence="7 15" id="KW-0548">Nucleotidyltransferase</keyword>
<evidence type="ECO:0000256" key="4">
    <source>
        <dbReference type="ARBA" id="ARBA00022630"/>
    </source>
</evidence>
<dbReference type="InterPro" id="IPR002606">
    <property type="entry name" value="Riboflavin_kinase_bac"/>
</dbReference>
<dbReference type="SMART" id="SM00904">
    <property type="entry name" value="Flavokinase"/>
    <property type="match status" value="1"/>
</dbReference>
<keyword evidence="12" id="KW-0511">Multifunctional enzyme</keyword>
<gene>
    <name evidence="17" type="primary">ribF</name>
    <name evidence="17" type="ORF">CKO28_08775</name>
</gene>
<dbReference type="InterPro" id="IPR015865">
    <property type="entry name" value="Riboflavin_kinase_bac/euk"/>
</dbReference>
<evidence type="ECO:0000256" key="5">
    <source>
        <dbReference type="ARBA" id="ARBA00022643"/>
    </source>
</evidence>
<reference evidence="17 18" key="1">
    <citation type="journal article" date="2020" name="Microorganisms">
        <title>Osmotic Adaptation and Compatible Solute Biosynthesis of Phototrophic Bacteria as Revealed from Genome Analyses.</title>
        <authorList>
            <person name="Imhoff J.F."/>
            <person name="Rahn T."/>
            <person name="Kunzel S."/>
            <person name="Keller A."/>
            <person name="Neulinger S.C."/>
        </authorList>
    </citation>
    <scope>NUCLEOTIDE SEQUENCE [LARGE SCALE GENOMIC DNA]</scope>
    <source>
        <strain evidence="17 18">DSM 9895</strain>
    </source>
</reference>
<evidence type="ECO:0000256" key="10">
    <source>
        <dbReference type="ARBA" id="ARBA00022827"/>
    </source>
</evidence>
<evidence type="ECO:0000313" key="17">
    <source>
        <dbReference type="EMBL" id="MBK1668128.1"/>
    </source>
</evidence>
<evidence type="ECO:0000256" key="2">
    <source>
        <dbReference type="ARBA" id="ARBA00004726"/>
    </source>
</evidence>
<dbReference type="NCBIfam" id="NF004160">
    <property type="entry name" value="PRK05627.1-3"/>
    <property type="match status" value="1"/>
</dbReference>
<feature type="domain" description="Riboflavin kinase" evidence="16">
    <location>
        <begin position="184"/>
        <end position="311"/>
    </location>
</feature>
<evidence type="ECO:0000256" key="15">
    <source>
        <dbReference type="PIRNR" id="PIRNR004491"/>
    </source>
</evidence>
<dbReference type="Gene3D" id="2.40.30.30">
    <property type="entry name" value="Riboflavin kinase-like"/>
    <property type="match status" value="1"/>
</dbReference>
<dbReference type="InterPro" id="IPR015864">
    <property type="entry name" value="FAD_synthase"/>
</dbReference>
<evidence type="ECO:0000313" key="18">
    <source>
        <dbReference type="Proteomes" id="UP001296873"/>
    </source>
</evidence>
<evidence type="ECO:0000256" key="8">
    <source>
        <dbReference type="ARBA" id="ARBA00022741"/>
    </source>
</evidence>
<comment type="function">
    <text evidence="1">Catalyzes the phosphorylation of riboflavin to FMN followed by the adenylation of FMN to FAD.</text>
</comment>
<dbReference type="Pfam" id="PF01687">
    <property type="entry name" value="Flavokinase"/>
    <property type="match status" value="1"/>
</dbReference>
<organism evidence="17 18">
    <name type="scientific">Rhodovibrio sodomensis</name>
    <dbReference type="NCBI Taxonomy" id="1088"/>
    <lineage>
        <taxon>Bacteria</taxon>
        <taxon>Pseudomonadati</taxon>
        <taxon>Pseudomonadota</taxon>
        <taxon>Alphaproteobacteria</taxon>
        <taxon>Rhodospirillales</taxon>
        <taxon>Rhodovibrionaceae</taxon>
        <taxon>Rhodovibrio</taxon>
    </lineage>
</organism>
<evidence type="ECO:0000256" key="11">
    <source>
        <dbReference type="ARBA" id="ARBA00022840"/>
    </source>
</evidence>
<evidence type="ECO:0000256" key="14">
    <source>
        <dbReference type="ARBA" id="ARBA00049494"/>
    </source>
</evidence>
<dbReference type="RefSeq" id="WP_200340299.1">
    <property type="nucleotide sequence ID" value="NZ_NRRL01000017.1"/>
</dbReference>
<keyword evidence="6 15" id="KW-0808">Transferase</keyword>
<comment type="pathway">
    <text evidence="3 15">Cofactor biosynthesis; FMN biosynthesis; FMN from riboflavin (ATP route): step 1/1.</text>
</comment>
<evidence type="ECO:0000256" key="9">
    <source>
        <dbReference type="ARBA" id="ARBA00022777"/>
    </source>
</evidence>
<keyword evidence="11 15" id="KW-0067">ATP-binding</keyword>
<comment type="catalytic activity">
    <reaction evidence="14 15">
        <text>FMN + ATP + H(+) = FAD + diphosphate</text>
        <dbReference type="Rhea" id="RHEA:17237"/>
        <dbReference type="ChEBI" id="CHEBI:15378"/>
        <dbReference type="ChEBI" id="CHEBI:30616"/>
        <dbReference type="ChEBI" id="CHEBI:33019"/>
        <dbReference type="ChEBI" id="CHEBI:57692"/>
        <dbReference type="ChEBI" id="CHEBI:58210"/>
        <dbReference type="EC" id="2.7.7.2"/>
    </reaction>
</comment>
<dbReference type="EC" id="2.7.1.26" evidence="15"/>
<keyword evidence="10 15" id="KW-0274">FAD</keyword>
<dbReference type="PANTHER" id="PTHR22749">
    <property type="entry name" value="RIBOFLAVIN KINASE/FMN ADENYLYLTRANSFERASE"/>
    <property type="match status" value="1"/>
</dbReference>